<sequence length="342" mass="38948">MSSFKLPASAVPIEEFGPNPREIKHQRRENRLRLTCQYCRKPEEPGHRHKSCAKCKVLYCSREKIDWPRHKVRCMGALNGLFPDFNKICQNLLANDTLLSQLHILIAHELDLANTPYFGKRFNVQIFIHFEPLHDSDFLKVIDPKFKIDDTPMRGMLQIGGITSANFLEGKDGITMLPSPTDVGRTCTPLLVDAQDPLPFVCVQFVRILPSGSCQFMTTGLVIPLESIQQYRIGKIVHLPLRARGVFYEVPASATAYRDFINEHIRLNTDNRWLLQMDMLQKDKELCRDSGASNPNLPDSLARLIRDTGMRRLWAIYTPGKAGTVYQVNSPIERDGQHPALL</sequence>
<protein>
    <recommendedName>
        <fullName evidence="1">DUF8205 domain-containing protein</fullName>
    </recommendedName>
</protein>
<keyword evidence="3" id="KW-1185">Reference proteome</keyword>
<accession>A0A067TEV2</accession>
<evidence type="ECO:0000313" key="2">
    <source>
        <dbReference type="EMBL" id="KDR81760.1"/>
    </source>
</evidence>
<evidence type="ECO:0000313" key="3">
    <source>
        <dbReference type="Proteomes" id="UP000027222"/>
    </source>
</evidence>
<feature type="domain" description="DUF8205" evidence="1">
    <location>
        <begin position="86"/>
        <end position="286"/>
    </location>
</feature>
<dbReference type="Gene3D" id="6.10.140.2220">
    <property type="match status" value="1"/>
</dbReference>
<proteinExistence type="predicted"/>
<dbReference type="SUPFAM" id="SSF144232">
    <property type="entry name" value="HIT/MYND zinc finger-like"/>
    <property type="match status" value="1"/>
</dbReference>
<dbReference type="STRING" id="685588.A0A067TEV2"/>
<dbReference type="Proteomes" id="UP000027222">
    <property type="component" value="Unassembled WGS sequence"/>
</dbReference>
<evidence type="ECO:0000259" key="1">
    <source>
        <dbReference type="Pfam" id="PF26632"/>
    </source>
</evidence>
<dbReference type="Pfam" id="PF26632">
    <property type="entry name" value="DUF8205"/>
    <property type="match status" value="1"/>
</dbReference>
<dbReference type="OrthoDB" id="5231159at2759"/>
<name>A0A067TEV2_GALM3</name>
<dbReference type="InterPro" id="IPR058518">
    <property type="entry name" value="DUF8205"/>
</dbReference>
<dbReference type="HOGENOM" id="CLU_060143_0_0_1"/>
<dbReference type="EMBL" id="KL142370">
    <property type="protein sequence ID" value="KDR81760.1"/>
    <property type="molecule type" value="Genomic_DNA"/>
</dbReference>
<organism evidence="2 3">
    <name type="scientific">Galerina marginata (strain CBS 339.88)</name>
    <dbReference type="NCBI Taxonomy" id="685588"/>
    <lineage>
        <taxon>Eukaryota</taxon>
        <taxon>Fungi</taxon>
        <taxon>Dikarya</taxon>
        <taxon>Basidiomycota</taxon>
        <taxon>Agaricomycotina</taxon>
        <taxon>Agaricomycetes</taxon>
        <taxon>Agaricomycetidae</taxon>
        <taxon>Agaricales</taxon>
        <taxon>Agaricineae</taxon>
        <taxon>Strophariaceae</taxon>
        <taxon>Galerina</taxon>
    </lineage>
</organism>
<reference evidence="3" key="1">
    <citation type="journal article" date="2014" name="Proc. Natl. Acad. Sci. U.S.A.">
        <title>Extensive sampling of basidiomycete genomes demonstrates inadequacy of the white-rot/brown-rot paradigm for wood decay fungi.</title>
        <authorList>
            <person name="Riley R."/>
            <person name="Salamov A.A."/>
            <person name="Brown D.W."/>
            <person name="Nagy L.G."/>
            <person name="Floudas D."/>
            <person name="Held B.W."/>
            <person name="Levasseur A."/>
            <person name="Lombard V."/>
            <person name="Morin E."/>
            <person name="Otillar R."/>
            <person name="Lindquist E.A."/>
            <person name="Sun H."/>
            <person name="LaButti K.M."/>
            <person name="Schmutz J."/>
            <person name="Jabbour D."/>
            <person name="Luo H."/>
            <person name="Baker S.E."/>
            <person name="Pisabarro A.G."/>
            <person name="Walton J.D."/>
            <person name="Blanchette R.A."/>
            <person name="Henrissat B."/>
            <person name="Martin F."/>
            <person name="Cullen D."/>
            <person name="Hibbett D.S."/>
            <person name="Grigoriev I.V."/>
        </authorList>
    </citation>
    <scope>NUCLEOTIDE SEQUENCE [LARGE SCALE GENOMIC DNA]</scope>
    <source>
        <strain evidence="3">CBS 339.88</strain>
    </source>
</reference>
<dbReference type="AlphaFoldDB" id="A0A067TEV2"/>
<gene>
    <name evidence="2" type="ORF">GALMADRAFT_135165</name>
</gene>